<proteinExistence type="predicted"/>
<sequence length="93" mass="9458">MTMSPASPSVIAMVISTPEPSIQASAKILLVDCGNSIGGAGTNASDSDCNMACSGNSTQPCGGPNILTVFWSGKNPPVHDLYSDGYGWIGCYA</sequence>
<evidence type="ECO:0000313" key="1">
    <source>
        <dbReference type="EMBL" id="OCL11830.1"/>
    </source>
</evidence>
<name>A0A8E2F787_9PEZI</name>
<dbReference type="AlphaFoldDB" id="A0A8E2F787"/>
<reference evidence="1 2" key="1">
    <citation type="journal article" date="2016" name="Nat. Commun.">
        <title>Ectomycorrhizal ecology is imprinted in the genome of the dominant symbiotic fungus Cenococcum geophilum.</title>
        <authorList>
            <consortium name="DOE Joint Genome Institute"/>
            <person name="Peter M."/>
            <person name="Kohler A."/>
            <person name="Ohm R.A."/>
            <person name="Kuo A."/>
            <person name="Krutzmann J."/>
            <person name="Morin E."/>
            <person name="Arend M."/>
            <person name="Barry K.W."/>
            <person name="Binder M."/>
            <person name="Choi C."/>
            <person name="Clum A."/>
            <person name="Copeland A."/>
            <person name="Grisel N."/>
            <person name="Haridas S."/>
            <person name="Kipfer T."/>
            <person name="LaButti K."/>
            <person name="Lindquist E."/>
            <person name="Lipzen A."/>
            <person name="Maire R."/>
            <person name="Meier B."/>
            <person name="Mihaltcheva S."/>
            <person name="Molinier V."/>
            <person name="Murat C."/>
            <person name="Poggeler S."/>
            <person name="Quandt C.A."/>
            <person name="Sperisen C."/>
            <person name="Tritt A."/>
            <person name="Tisserant E."/>
            <person name="Crous P.W."/>
            <person name="Henrissat B."/>
            <person name="Nehls U."/>
            <person name="Egli S."/>
            <person name="Spatafora J.W."/>
            <person name="Grigoriev I.V."/>
            <person name="Martin F.M."/>
        </authorList>
    </citation>
    <scope>NUCLEOTIDE SEQUENCE [LARGE SCALE GENOMIC DNA]</scope>
    <source>
        <strain evidence="1 2">CBS 207.34</strain>
    </source>
</reference>
<gene>
    <name evidence="1" type="ORF">AOQ84DRAFT_176100</name>
</gene>
<keyword evidence="2" id="KW-1185">Reference proteome</keyword>
<dbReference type="OrthoDB" id="2019572at2759"/>
<accession>A0A8E2F787</accession>
<dbReference type="Proteomes" id="UP000250140">
    <property type="component" value="Unassembled WGS sequence"/>
</dbReference>
<evidence type="ECO:0008006" key="3">
    <source>
        <dbReference type="Google" id="ProtNLM"/>
    </source>
</evidence>
<dbReference type="EMBL" id="KV748980">
    <property type="protein sequence ID" value="OCL11830.1"/>
    <property type="molecule type" value="Genomic_DNA"/>
</dbReference>
<protein>
    <recommendedName>
        <fullName evidence="3">WSC domain-containing protein</fullName>
    </recommendedName>
</protein>
<evidence type="ECO:0000313" key="2">
    <source>
        <dbReference type="Proteomes" id="UP000250140"/>
    </source>
</evidence>
<organism evidence="1 2">
    <name type="scientific">Glonium stellatum</name>
    <dbReference type="NCBI Taxonomy" id="574774"/>
    <lineage>
        <taxon>Eukaryota</taxon>
        <taxon>Fungi</taxon>
        <taxon>Dikarya</taxon>
        <taxon>Ascomycota</taxon>
        <taxon>Pezizomycotina</taxon>
        <taxon>Dothideomycetes</taxon>
        <taxon>Pleosporomycetidae</taxon>
        <taxon>Gloniales</taxon>
        <taxon>Gloniaceae</taxon>
        <taxon>Glonium</taxon>
    </lineage>
</organism>